<proteinExistence type="predicted"/>
<comment type="caution">
    <text evidence="1">The sequence shown here is derived from an EMBL/GenBank/DDBJ whole genome shotgun (WGS) entry which is preliminary data.</text>
</comment>
<evidence type="ECO:0000313" key="1">
    <source>
        <dbReference type="EMBL" id="GAG48402.1"/>
    </source>
</evidence>
<feature type="non-terminal residue" evidence="1">
    <location>
        <position position="1"/>
    </location>
</feature>
<name>X0YN82_9ZZZZ</name>
<accession>X0YN82</accession>
<protein>
    <submittedName>
        <fullName evidence="1">Uncharacterized protein</fullName>
    </submittedName>
</protein>
<gene>
    <name evidence="1" type="ORF">S01H1_83832</name>
</gene>
<dbReference type="EMBL" id="BARS01057076">
    <property type="protein sequence ID" value="GAG48402.1"/>
    <property type="molecule type" value="Genomic_DNA"/>
</dbReference>
<dbReference type="AlphaFoldDB" id="X0YN82"/>
<sequence>SYLIRVFVDGDRKPAEVVTAYRTSKIDKYWGQDK</sequence>
<organism evidence="1">
    <name type="scientific">marine sediment metagenome</name>
    <dbReference type="NCBI Taxonomy" id="412755"/>
    <lineage>
        <taxon>unclassified sequences</taxon>
        <taxon>metagenomes</taxon>
        <taxon>ecological metagenomes</taxon>
    </lineage>
</organism>
<reference evidence="1" key="1">
    <citation type="journal article" date="2014" name="Front. Microbiol.">
        <title>High frequency of phylogenetically diverse reductive dehalogenase-homologous genes in deep subseafloor sedimentary metagenomes.</title>
        <authorList>
            <person name="Kawai M."/>
            <person name="Futagami T."/>
            <person name="Toyoda A."/>
            <person name="Takaki Y."/>
            <person name="Nishi S."/>
            <person name="Hori S."/>
            <person name="Arai W."/>
            <person name="Tsubouchi T."/>
            <person name="Morono Y."/>
            <person name="Uchiyama I."/>
            <person name="Ito T."/>
            <person name="Fujiyama A."/>
            <person name="Inagaki F."/>
            <person name="Takami H."/>
        </authorList>
    </citation>
    <scope>NUCLEOTIDE SEQUENCE</scope>
    <source>
        <strain evidence="1">Expedition CK06-06</strain>
    </source>
</reference>